<keyword evidence="6" id="KW-1185">Reference proteome</keyword>
<organism evidence="5 6">
    <name type="scientific">Prauserella cavernicola</name>
    <dbReference type="NCBI Taxonomy" id="2800127"/>
    <lineage>
        <taxon>Bacteria</taxon>
        <taxon>Bacillati</taxon>
        <taxon>Actinomycetota</taxon>
        <taxon>Actinomycetes</taxon>
        <taxon>Pseudonocardiales</taxon>
        <taxon>Pseudonocardiaceae</taxon>
        <taxon>Prauserella</taxon>
    </lineage>
</organism>
<dbReference type="Proteomes" id="UP000635245">
    <property type="component" value="Unassembled WGS sequence"/>
</dbReference>
<evidence type="ECO:0000259" key="4">
    <source>
        <dbReference type="Pfam" id="PF13472"/>
    </source>
</evidence>
<evidence type="ECO:0000256" key="1">
    <source>
        <dbReference type="PIRSR" id="PIRSR637460-1"/>
    </source>
</evidence>
<dbReference type="AlphaFoldDB" id="A0A934V395"/>
<feature type="active site" evidence="1">
    <location>
        <position position="267"/>
    </location>
</feature>
<feature type="chain" id="PRO_5037135919" evidence="3">
    <location>
        <begin position="25"/>
        <end position="285"/>
    </location>
</feature>
<accession>A0A934V395</accession>
<dbReference type="PANTHER" id="PTHR37981:SF1">
    <property type="entry name" value="SGNH HYDROLASE-TYPE ESTERASE DOMAIN-CONTAINING PROTEIN"/>
    <property type="match status" value="1"/>
</dbReference>
<name>A0A934V395_9PSEU</name>
<dbReference type="CDD" id="cd01823">
    <property type="entry name" value="SEST_like"/>
    <property type="match status" value="1"/>
</dbReference>
<feature type="active site" description="Nucleophile" evidence="1">
    <location>
        <position position="43"/>
    </location>
</feature>
<proteinExistence type="predicted"/>
<feature type="domain" description="SGNH hydrolase-type esterase" evidence="4">
    <location>
        <begin position="39"/>
        <end position="275"/>
    </location>
</feature>
<feature type="disulfide bond" evidence="2">
    <location>
        <begin position="197"/>
        <end position="246"/>
    </location>
</feature>
<dbReference type="PROSITE" id="PS51257">
    <property type="entry name" value="PROKAR_LIPOPROTEIN"/>
    <property type="match status" value="1"/>
</dbReference>
<dbReference type="PANTHER" id="PTHR37981">
    <property type="entry name" value="LIPASE 2"/>
    <property type="match status" value="1"/>
</dbReference>
<dbReference type="InterPro" id="IPR036514">
    <property type="entry name" value="SGNH_hydro_sf"/>
</dbReference>
<evidence type="ECO:0000256" key="3">
    <source>
        <dbReference type="SAM" id="SignalP"/>
    </source>
</evidence>
<comment type="caution">
    <text evidence="5">The sequence shown here is derived from an EMBL/GenBank/DDBJ whole genome shotgun (WGS) entry which is preliminary data.</text>
</comment>
<keyword evidence="3" id="KW-0732">Signal</keyword>
<keyword evidence="5" id="KW-0378">Hydrolase</keyword>
<dbReference type="Pfam" id="PF13472">
    <property type="entry name" value="Lipase_GDSL_2"/>
    <property type="match status" value="1"/>
</dbReference>
<protein>
    <submittedName>
        <fullName evidence="5">SGNH/GDSL hydrolase family protein</fullName>
    </submittedName>
</protein>
<evidence type="ECO:0000313" key="5">
    <source>
        <dbReference type="EMBL" id="MBK1784077.1"/>
    </source>
</evidence>
<dbReference type="InterPro" id="IPR037460">
    <property type="entry name" value="SEST-like"/>
</dbReference>
<feature type="signal peptide" evidence="3">
    <location>
        <begin position="1"/>
        <end position="24"/>
    </location>
</feature>
<keyword evidence="2" id="KW-1015">Disulfide bond</keyword>
<dbReference type="EMBL" id="JAENJH010000002">
    <property type="protein sequence ID" value="MBK1784077.1"/>
    <property type="molecule type" value="Genomic_DNA"/>
</dbReference>
<dbReference type="InterPro" id="IPR013830">
    <property type="entry name" value="SGNH_hydro"/>
</dbReference>
<evidence type="ECO:0000313" key="6">
    <source>
        <dbReference type="Proteomes" id="UP000635245"/>
    </source>
</evidence>
<feature type="disulfide bond" evidence="2">
    <location>
        <begin position="60"/>
        <end position="85"/>
    </location>
</feature>
<dbReference type="GO" id="GO:0019433">
    <property type="term" value="P:triglyceride catabolic process"/>
    <property type="evidence" value="ECO:0007669"/>
    <property type="project" value="TreeGrafter"/>
</dbReference>
<reference evidence="5" key="1">
    <citation type="submission" date="2020-12" db="EMBL/GenBank/DDBJ databases">
        <title>Prauserella sp. ASG 168, a novel actinomycete isolated from cave rock.</title>
        <authorList>
            <person name="Suriyachadkun C."/>
        </authorList>
    </citation>
    <scope>NUCLEOTIDE SEQUENCE</scope>
    <source>
        <strain evidence="5">ASG 168</strain>
    </source>
</reference>
<feature type="disulfide bond" evidence="2">
    <location>
        <begin position="136"/>
        <end position="142"/>
    </location>
</feature>
<evidence type="ECO:0000256" key="2">
    <source>
        <dbReference type="PIRSR" id="PIRSR637460-2"/>
    </source>
</evidence>
<dbReference type="GO" id="GO:0004806">
    <property type="term" value="F:triacylglycerol lipase activity"/>
    <property type="evidence" value="ECO:0007669"/>
    <property type="project" value="TreeGrafter"/>
</dbReference>
<gene>
    <name evidence="5" type="ORF">JHE00_07010</name>
</gene>
<sequence>MVRKALAIAALSAVAGACAPGADADDTSLPIPAPQRYVALGDSYVSGPGTGEPAGVPTGCLRSDNNYPRLVAAELSVATLSDVSCGGARTEHMTEPQPTPQGDNPPQFDALTPQTTLVTLGIGGNDVNFIELTATCPEEDVCLDTGAPGVPEWLASVIAEAGARVGTVLSEISQRAPHAEVVLVGYPTILPEDGAECAGLLPHSADEIDSLRHALDALNTMLSQQAKAHDVTYVDTVAATEGHGVCAPEDERWIEGLESVTGAHPLHPTARGERALADAVLDALS</sequence>
<dbReference type="SUPFAM" id="SSF52266">
    <property type="entry name" value="SGNH hydrolase"/>
    <property type="match status" value="1"/>
</dbReference>
<dbReference type="Gene3D" id="3.40.50.1110">
    <property type="entry name" value="SGNH hydrolase"/>
    <property type="match status" value="1"/>
</dbReference>